<proteinExistence type="inferred from homology"/>
<keyword evidence="14" id="KW-0443">Lipid metabolism</keyword>
<gene>
    <name evidence="25" type="ordered locus">MYPE9540</name>
</gene>
<evidence type="ECO:0000256" key="11">
    <source>
        <dbReference type="ARBA" id="ARBA00022692"/>
    </source>
</evidence>
<comment type="subcellular location">
    <subcellularLocation>
        <location evidence="2">Cell membrane</location>
        <topology evidence="2">Multi-pass membrane protein</topology>
    </subcellularLocation>
</comment>
<keyword evidence="12" id="KW-0548">Nucleotidyltransferase</keyword>
<dbReference type="Proteomes" id="UP000002522">
    <property type="component" value="Chromosome"/>
</dbReference>
<dbReference type="GO" id="GO:0016024">
    <property type="term" value="P:CDP-diacylglycerol biosynthetic process"/>
    <property type="evidence" value="ECO:0007669"/>
    <property type="project" value="TreeGrafter"/>
</dbReference>
<evidence type="ECO:0000256" key="21">
    <source>
        <dbReference type="ARBA" id="ARBA00032396"/>
    </source>
</evidence>
<comment type="catalytic activity">
    <reaction evidence="1">
        <text>a 1,2-diacyl-sn-glycero-3-phosphate + CTP + H(+) = a CDP-1,2-diacyl-sn-glycerol + diphosphate</text>
        <dbReference type="Rhea" id="RHEA:16229"/>
        <dbReference type="ChEBI" id="CHEBI:15378"/>
        <dbReference type="ChEBI" id="CHEBI:33019"/>
        <dbReference type="ChEBI" id="CHEBI:37563"/>
        <dbReference type="ChEBI" id="CHEBI:58332"/>
        <dbReference type="ChEBI" id="CHEBI:58608"/>
        <dbReference type="EC" id="2.7.7.41"/>
    </reaction>
</comment>
<evidence type="ECO:0000256" key="4">
    <source>
        <dbReference type="ARBA" id="ARBA00005189"/>
    </source>
</evidence>
<feature type="transmembrane region" description="Helical" evidence="24">
    <location>
        <begin position="78"/>
        <end position="100"/>
    </location>
</feature>
<dbReference type="EMBL" id="BA000026">
    <property type="protein sequence ID" value="BAC44741.1"/>
    <property type="molecule type" value="Genomic_DNA"/>
</dbReference>
<dbReference type="PANTHER" id="PTHR46382">
    <property type="entry name" value="PHOSPHATIDATE CYTIDYLYLTRANSFERASE"/>
    <property type="match status" value="1"/>
</dbReference>
<feature type="transmembrane region" description="Helical" evidence="24">
    <location>
        <begin position="38"/>
        <end position="58"/>
    </location>
</feature>
<evidence type="ECO:0000256" key="6">
    <source>
        <dbReference type="ARBA" id="ARBA00012487"/>
    </source>
</evidence>
<keyword evidence="16" id="KW-0594">Phospholipid biosynthesis</keyword>
<evidence type="ECO:0000256" key="15">
    <source>
        <dbReference type="ARBA" id="ARBA00023136"/>
    </source>
</evidence>
<dbReference type="GO" id="GO:0005886">
    <property type="term" value="C:plasma membrane"/>
    <property type="evidence" value="ECO:0007669"/>
    <property type="project" value="UniProtKB-SubCell"/>
</dbReference>
<evidence type="ECO:0000256" key="8">
    <source>
        <dbReference type="ARBA" id="ARBA00022475"/>
    </source>
</evidence>
<sequence length="387" mass="44242">MKMLLKNKEKSLVISDVETKPLINKLDSNKKKNLKNRTVISVFIFLYYLIILAFAFLSDKSDYPEFAWIPSLSEKITGIFAILLFFMVLIPFELAVFESLKLIFHKHEKIPIIIIMILCSIVYIIPLLVYLIAQYFTTFLMPSNQEGETVSIQKSYYLIVLSSVGSLIVLIVALNIILKIYKKDSFKNVITINVLLLVIVFGFIGFVFVALSKGWTVLLFIMISVMCTDVMCYLWGMFFGKHKMAKVISPNKTWEGAILGTITTVALLLVYCGLWQLDTKTYTVPILNWSFTRGSYVLETIISFATVNDYSSWLILCFLSVLLVIFSILGDLLFSYVKRKFDIKDFSNLLKSHGGILDRVDSLLMTSLVYFFYSLIATSTFLFSELI</sequence>
<evidence type="ECO:0000256" key="7">
    <source>
        <dbReference type="ARBA" id="ARBA00019373"/>
    </source>
</evidence>
<accession>Q8EUH2</accession>
<comment type="similarity">
    <text evidence="5">Belongs to the CDS family.</text>
</comment>
<dbReference type="STRING" id="272633.gene:10732075"/>
<feature type="transmembrane region" description="Helical" evidence="24">
    <location>
        <begin position="112"/>
        <end position="136"/>
    </location>
</feature>
<keyword evidence="26" id="KW-1185">Reference proteome</keyword>
<keyword evidence="9" id="KW-0444">Lipid biosynthesis</keyword>
<dbReference type="eggNOG" id="COG0575">
    <property type="taxonomic scope" value="Bacteria"/>
</dbReference>
<dbReference type="InParanoid" id="Q8EUH2"/>
<dbReference type="HOGENOM" id="CLU_037294_2_0_14"/>
<evidence type="ECO:0000256" key="9">
    <source>
        <dbReference type="ARBA" id="ARBA00022516"/>
    </source>
</evidence>
<dbReference type="PANTHER" id="PTHR46382:SF1">
    <property type="entry name" value="PHOSPHATIDATE CYTIDYLYLTRANSFERASE"/>
    <property type="match status" value="1"/>
</dbReference>
<evidence type="ECO:0000256" key="5">
    <source>
        <dbReference type="ARBA" id="ARBA00010185"/>
    </source>
</evidence>
<keyword evidence="13 24" id="KW-1133">Transmembrane helix</keyword>
<evidence type="ECO:0000256" key="14">
    <source>
        <dbReference type="ARBA" id="ARBA00023098"/>
    </source>
</evidence>
<dbReference type="GO" id="GO:0004605">
    <property type="term" value="F:phosphatidate cytidylyltransferase activity"/>
    <property type="evidence" value="ECO:0007669"/>
    <property type="project" value="UniProtKB-EC"/>
</dbReference>
<organism evidence="25 26">
    <name type="scientific">Malacoplasma penetrans (strain HF-2)</name>
    <name type="common">Mycoplasma penetrans</name>
    <dbReference type="NCBI Taxonomy" id="272633"/>
    <lineage>
        <taxon>Bacteria</taxon>
        <taxon>Bacillati</taxon>
        <taxon>Mycoplasmatota</taxon>
        <taxon>Mycoplasmoidales</taxon>
        <taxon>Mycoplasmoidaceae</taxon>
        <taxon>Malacoplasma</taxon>
    </lineage>
</organism>
<feature type="transmembrane region" description="Helical" evidence="24">
    <location>
        <begin position="313"/>
        <end position="334"/>
    </location>
</feature>
<keyword evidence="17" id="KW-1208">Phospholipid metabolism</keyword>
<evidence type="ECO:0000256" key="24">
    <source>
        <dbReference type="SAM" id="Phobius"/>
    </source>
</evidence>
<feature type="transmembrane region" description="Helical" evidence="24">
    <location>
        <begin position="156"/>
        <end position="178"/>
    </location>
</feature>
<reference evidence="25 26" key="1">
    <citation type="journal article" date="2002" name="Nucleic Acids Res.">
        <title>The complete genomic sequence of Mycoplasma penetrans, an intracellular bacterial pathogen in humans.</title>
        <authorList>
            <person name="Sasaki Y."/>
            <person name="Ishikawa J."/>
            <person name="Yamashita A."/>
            <person name="Oshima K."/>
            <person name="Kenri T."/>
            <person name="Furuya K."/>
            <person name="Yoshino C."/>
            <person name="Horino A."/>
            <person name="Shiba T."/>
            <person name="Sasaki T."/>
            <person name="Hattori M."/>
        </authorList>
    </citation>
    <scope>NUCLEOTIDE SEQUENCE [LARGE SCALE GENOMIC DNA]</scope>
    <source>
        <strain evidence="25 26">HF-2</strain>
    </source>
</reference>
<evidence type="ECO:0000256" key="16">
    <source>
        <dbReference type="ARBA" id="ARBA00023209"/>
    </source>
</evidence>
<dbReference type="AlphaFoldDB" id="Q8EUH2"/>
<evidence type="ECO:0000256" key="1">
    <source>
        <dbReference type="ARBA" id="ARBA00001698"/>
    </source>
</evidence>
<feature type="transmembrane region" description="Helical" evidence="24">
    <location>
        <begin position="257"/>
        <end position="277"/>
    </location>
</feature>
<evidence type="ECO:0000256" key="23">
    <source>
        <dbReference type="ARBA" id="ARBA00033406"/>
    </source>
</evidence>
<dbReference type="Pfam" id="PF01148">
    <property type="entry name" value="CTP_transf_1"/>
    <property type="match status" value="1"/>
</dbReference>
<evidence type="ECO:0000256" key="12">
    <source>
        <dbReference type="ARBA" id="ARBA00022695"/>
    </source>
</evidence>
<evidence type="ECO:0000256" key="20">
    <source>
        <dbReference type="ARBA" id="ARBA00032253"/>
    </source>
</evidence>
<evidence type="ECO:0000256" key="19">
    <source>
        <dbReference type="ARBA" id="ARBA00031825"/>
    </source>
</evidence>
<dbReference type="EC" id="2.7.7.41" evidence="6"/>
<keyword evidence="8" id="KW-1003">Cell membrane</keyword>
<dbReference type="FunCoup" id="Q8EUH2">
    <property type="interactions" value="243"/>
</dbReference>
<evidence type="ECO:0000256" key="17">
    <source>
        <dbReference type="ARBA" id="ARBA00023264"/>
    </source>
</evidence>
<comment type="pathway">
    <text evidence="4">Lipid metabolism.</text>
</comment>
<dbReference type="RefSeq" id="WP_011077770.1">
    <property type="nucleotide sequence ID" value="NC_004432.1"/>
</dbReference>
<evidence type="ECO:0000256" key="18">
    <source>
        <dbReference type="ARBA" id="ARBA00029893"/>
    </source>
</evidence>
<evidence type="ECO:0000256" key="22">
    <source>
        <dbReference type="ARBA" id="ARBA00032743"/>
    </source>
</evidence>
<keyword evidence="10" id="KW-0808">Transferase</keyword>
<evidence type="ECO:0000256" key="13">
    <source>
        <dbReference type="ARBA" id="ARBA00022989"/>
    </source>
</evidence>
<feature type="transmembrane region" description="Helical" evidence="24">
    <location>
        <begin position="217"/>
        <end position="236"/>
    </location>
</feature>
<feature type="transmembrane region" description="Helical" evidence="24">
    <location>
        <begin position="190"/>
        <end position="211"/>
    </location>
</feature>
<evidence type="ECO:0000313" key="26">
    <source>
        <dbReference type="Proteomes" id="UP000002522"/>
    </source>
</evidence>
<evidence type="ECO:0000256" key="3">
    <source>
        <dbReference type="ARBA" id="ARBA00005119"/>
    </source>
</evidence>
<feature type="transmembrane region" description="Helical" evidence="24">
    <location>
        <begin position="363"/>
        <end position="383"/>
    </location>
</feature>
<dbReference type="KEGG" id="mpe:MYPE9540"/>
<evidence type="ECO:0000256" key="2">
    <source>
        <dbReference type="ARBA" id="ARBA00004651"/>
    </source>
</evidence>
<protein>
    <recommendedName>
        <fullName evidence="7">Phosphatidate cytidylyltransferase</fullName>
        <ecNumber evidence="6">2.7.7.41</ecNumber>
    </recommendedName>
    <alternativeName>
        <fullName evidence="20">CDP-DAG synthase</fullName>
    </alternativeName>
    <alternativeName>
        <fullName evidence="22">CDP-DG synthase</fullName>
    </alternativeName>
    <alternativeName>
        <fullName evidence="18">CDP-diacylglycerol synthase</fullName>
    </alternativeName>
    <alternativeName>
        <fullName evidence="21">CDP-diglyceride pyrophosphorylase</fullName>
    </alternativeName>
    <alternativeName>
        <fullName evidence="23">CDP-diglyceride synthase</fullName>
    </alternativeName>
    <alternativeName>
        <fullName evidence="19">CTP:phosphatidate cytidylyltransferase</fullName>
    </alternativeName>
</protein>
<name>Q8EUH2_MALP2</name>
<keyword evidence="15 24" id="KW-0472">Membrane</keyword>
<evidence type="ECO:0000313" key="25">
    <source>
        <dbReference type="EMBL" id="BAC44741.1"/>
    </source>
</evidence>
<keyword evidence="11 24" id="KW-0812">Transmembrane</keyword>
<comment type="pathway">
    <text evidence="3">Phospholipid metabolism; CDP-diacylglycerol biosynthesis; CDP-diacylglycerol from sn-glycerol 3-phosphate: step 3/3.</text>
</comment>
<evidence type="ECO:0000256" key="10">
    <source>
        <dbReference type="ARBA" id="ARBA00022679"/>
    </source>
</evidence>